<gene>
    <name evidence="6" type="ORF">RJ640_010041</name>
</gene>
<dbReference type="Proteomes" id="UP001187471">
    <property type="component" value="Unassembled WGS sequence"/>
</dbReference>
<evidence type="ECO:0000256" key="3">
    <source>
        <dbReference type="ARBA" id="ARBA00022989"/>
    </source>
</evidence>
<keyword evidence="5" id="KW-0479">Metal-binding</keyword>
<dbReference type="InterPro" id="IPR004254">
    <property type="entry name" value="AdipoR/HlyIII-related"/>
</dbReference>
<evidence type="ECO:0000256" key="4">
    <source>
        <dbReference type="ARBA" id="ARBA00023136"/>
    </source>
</evidence>
<evidence type="ECO:0000256" key="5">
    <source>
        <dbReference type="PIRSR" id="PIRSR604254-1"/>
    </source>
</evidence>
<evidence type="ECO:0000313" key="7">
    <source>
        <dbReference type="Proteomes" id="UP001187471"/>
    </source>
</evidence>
<comment type="caution">
    <text evidence="6">The sequence shown here is derived from an EMBL/GenBank/DDBJ whole genome shotgun (WGS) entry which is preliminary data.</text>
</comment>
<dbReference type="GO" id="GO:0016020">
    <property type="term" value="C:membrane"/>
    <property type="evidence" value="ECO:0007669"/>
    <property type="project" value="UniProtKB-SubCell"/>
</dbReference>
<proteinExistence type="predicted"/>
<keyword evidence="7" id="KW-1185">Reference proteome</keyword>
<dbReference type="GO" id="GO:0009744">
    <property type="term" value="P:response to sucrose"/>
    <property type="evidence" value="ECO:0007669"/>
    <property type="project" value="UniProtKB-ARBA"/>
</dbReference>
<name>A0AA88QXM5_9ASTE</name>
<keyword evidence="5" id="KW-0862">Zinc</keyword>
<dbReference type="GO" id="GO:0009725">
    <property type="term" value="P:response to hormone"/>
    <property type="evidence" value="ECO:0007669"/>
    <property type="project" value="UniProtKB-ARBA"/>
</dbReference>
<dbReference type="GO" id="GO:0046872">
    <property type="term" value="F:metal ion binding"/>
    <property type="evidence" value="ECO:0007669"/>
    <property type="project" value="UniProtKB-KW"/>
</dbReference>
<keyword evidence="3" id="KW-1133">Transmembrane helix</keyword>
<keyword evidence="2" id="KW-0812">Transmembrane</keyword>
<keyword evidence="4" id="KW-0472">Membrane</keyword>
<evidence type="ECO:0000313" key="6">
    <source>
        <dbReference type="EMBL" id="KAK2975068.1"/>
    </source>
</evidence>
<evidence type="ECO:0000256" key="1">
    <source>
        <dbReference type="ARBA" id="ARBA00004141"/>
    </source>
</evidence>
<sequence length="192" mass="22394">MASSYLIRTVFYVCRIRERWMPGWFDLAGHSHQIFDVLLFPRCHFQVLNPEYDLWYALLLFKNTGLGWKARPRPGALHMEENFPRSYVRQTLQIEPSSQLERNEAFKAVFSQEKNPQKLDGIGPSKAFFDKVREYNVKSPIQSGTLPENKLWLKSNSISSELFIIPRGISPEKKLLSKNRHCKLLFDFDGGN</sequence>
<feature type="binding site" evidence="5">
    <location>
        <position position="32"/>
    </location>
    <ligand>
        <name>Zn(2+)</name>
        <dbReference type="ChEBI" id="CHEBI:29105"/>
    </ligand>
</feature>
<reference evidence="6" key="1">
    <citation type="submission" date="2022-12" db="EMBL/GenBank/DDBJ databases">
        <title>Draft genome assemblies for two species of Escallonia (Escalloniales).</title>
        <authorList>
            <person name="Chanderbali A."/>
            <person name="Dervinis C."/>
            <person name="Anghel I."/>
            <person name="Soltis D."/>
            <person name="Soltis P."/>
            <person name="Zapata F."/>
        </authorList>
    </citation>
    <scope>NUCLEOTIDE SEQUENCE</scope>
    <source>
        <strain evidence="6">UCBG92.1500</strain>
        <tissue evidence="6">Leaf</tissue>
    </source>
</reference>
<organism evidence="6 7">
    <name type="scientific">Escallonia rubra</name>
    <dbReference type="NCBI Taxonomy" id="112253"/>
    <lineage>
        <taxon>Eukaryota</taxon>
        <taxon>Viridiplantae</taxon>
        <taxon>Streptophyta</taxon>
        <taxon>Embryophyta</taxon>
        <taxon>Tracheophyta</taxon>
        <taxon>Spermatophyta</taxon>
        <taxon>Magnoliopsida</taxon>
        <taxon>eudicotyledons</taxon>
        <taxon>Gunneridae</taxon>
        <taxon>Pentapetalae</taxon>
        <taxon>asterids</taxon>
        <taxon>campanulids</taxon>
        <taxon>Escalloniales</taxon>
        <taxon>Escalloniaceae</taxon>
        <taxon>Escallonia</taxon>
    </lineage>
</organism>
<dbReference type="AlphaFoldDB" id="A0AA88QXM5"/>
<dbReference type="EMBL" id="JAVXUO010002243">
    <property type="protein sequence ID" value="KAK2975068.1"/>
    <property type="molecule type" value="Genomic_DNA"/>
</dbReference>
<evidence type="ECO:0000256" key="2">
    <source>
        <dbReference type="ARBA" id="ARBA00022692"/>
    </source>
</evidence>
<comment type="subcellular location">
    <subcellularLocation>
        <location evidence="1">Membrane</location>
        <topology evidence="1">Multi-pass membrane protein</topology>
    </subcellularLocation>
</comment>
<protein>
    <submittedName>
        <fullName evidence="6">Uncharacterized protein</fullName>
    </submittedName>
</protein>
<dbReference type="Pfam" id="PF03006">
    <property type="entry name" value="HlyIII"/>
    <property type="match status" value="1"/>
</dbReference>
<accession>A0AA88QXM5</accession>